<comment type="function">
    <text evidence="8">Involved in determination of the onset of polarized growth and morphogenesis. Plays a role in the regulation of branching in hyphae and spore formation.</text>
</comment>
<evidence type="ECO:0000256" key="6">
    <source>
        <dbReference type="ARBA" id="ARBA00022771"/>
    </source>
</evidence>
<evidence type="ECO:0000256" key="11">
    <source>
        <dbReference type="SAM" id="MobiDB-lite"/>
    </source>
</evidence>
<evidence type="ECO:0000256" key="4">
    <source>
        <dbReference type="ARBA" id="ARBA00022490"/>
    </source>
</evidence>
<dbReference type="AlphaFoldDB" id="A0A367LGC8"/>
<dbReference type="EMBL" id="LKCN02000006">
    <property type="protein sequence ID" value="RCI13494.1"/>
    <property type="molecule type" value="Genomic_DNA"/>
</dbReference>
<evidence type="ECO:0000256" key="1">
    <source>
        <dbReference type="ARBA" id="ARBA00004496"/>
    </source>
</evidence>
<organism evidence="13 14">
    <name type="scientific">Ophiocordyceps polyrhachis-furcata BCC 54312</name>
    <dbReference type="NCBI Taxonomy" id="1330021"/>
    <lineage>
        <taxon>Eukaryota</taxon>
        <taxon>Fungi</taxon>
        <taxon>Dikarya</taxon>
        <taxon>Ascomycota</taxon>
        <taxon>Pezizomycotina</taxon>
        <taxon>Sordariomycetes</taxon>
        <taxon>Hypocreomycetidae</taxon>
        <taxon>Hypocreales</taxon>
        <taxon>Ophiocordycipitaceae</taxon>
        <taxon>Ophiocordyceps</taxon>
    </lineage>
</organism>
<name>A0A367LGC8_9HYPO</name>
<evidence type="ECO:0000256" key="9">
    <source>
        <dbReference type="ARBA" id="ARBA00031540"/>
    </source>
</evidence>
<evidence type="ECO:0000259" key="12">
    <source>
        <dbReference type="PROSITE" id="PS50865"/>
    </source>
</evidence>
<keyword evidence="6 10" id="KW-0863">Zinc-finger</keyword>
<dbReference type="PROSITE" id="PS50865">
    <property type="entry name" value="ZF_MYND_2"/>
    <property type="match status" value="1"/>
</dbReference>
<dbReference type="PANTHER" id="PTHR47442">
    <property type="entry name" value="MYND-TYPE ZINC FINGER PROTEIN MUB1"/>
    <property type="match status" value="1"/>
</dbReference>
<evidence type="ECO:0000256" key="8">
    <source>
        <dbReference type="ARBA" id="ARBA00025097"/>
    </source>
</evidence>
<dbReference type="InterPro" id="IPR002893">
    <property type="entry name" value="Znf_MYND"/>
</dbReference>
<dbReference type="PANTHER" id="PTHR47442:SF1">
    <property type="entry name" value="MYND-TYPE ZINC FINGER PROTEIN MUB1"/>
    <property type="match status" value="1"/>
</dbReference>
<evidence type="ECO:0000313" key="14">
    <source>
        <dbReference type="Proteomes" id="UP000253664"/>
    </source>
</evidence>
<gene>
    <name evidence="13" type="ORF">L249_5528</name>
</gene>
<dbReference type="Gene3D" id="6.10.140.2220">
    <property type="match status" value="1"/>
</dbReference>
<comment type="subcellular location">
    <subcellularLocation>
        <location evidence="1">Cytoplasm</location>
    </subcellularLocation>
</comment>
<dbReference type="Proteomes" id="UP000253664">
    <property type="component" value="Unassembled WGS sequence"/>
</dbReference>
<feature type="compositionally biased region" description="Basic residues" evidence="11">
    <location>
        <begin position="142"/>
        <end position="153"/>
    </location>
</feature>
<evidence type="ECO:0000256" key="3">
    <source>
        <dbReference type="ARBA" id="ARBA00019873"/>
    </source>
</evidence>
<feature type="domain" description="MYND-type" evidence="12">
    <location>
        <begin position="571"/>
        <end position="612"/>
    </location>
</feature>
<feature type="region of interest" description="Disordered" evidence="11">
    <location>
        <begin position="136"/>
        <end position="240"/>
    </location>
</feature>
<dbReference type="SUPFAM" id="SSF144232">
    <property type="entry name" value="HIT/MYND zinc finger-like"/>
    <property type="match status" value="1"/>
</dbReference>
<feature type="compositionally biased region" description="Pro residues" evidence="11">
    <location>
        <begin position="291"/>
        <end position="300"/>
    </location>
</feature>
<sequence length="617" mass="68669">MREVNFSIPNVNKASVGITTALYDRRALDCTSTLPLINSLNHLAYLTTSSARIRDILTVDGGIERLVCILKHGRSRDMMGMWKWNLAFQCVVNIGVRGTENVRTRVVEADMVPVIATILDNYIKVIDKCREKAEEANQKQIREHHHRRNRIHEHHATPKASSSSPNRAGRTELDQRSARRHGPSPIDVSSAYAGPSSATGLSNTSATPPRSSASTSERPTSTTSRQLLSSRGLTGRLGGATIPTHSVHSLASASLTMDVVDGWNRPERESDRLASVIPFGPTYMASQPNSPTTPLPPPQLQSPTVRPVINNTDRPRRRPSIRHQNSMAEHDDLHTDSIPSDESQDADMTGTAESAMGIQDISMEDGDNLLAGASLQLTNPDESEVHHDAGAFDITHRGASSDGIIRGGNTNPAPVPSMGVSPSRNTLVSPSRPTATNPTVPRYLLDRQIIPSSQTLTAMPREEDVLMSLQLLAYVSKYCGLRSYFQKSHLVPKLAISKDFELAEGDESELEDREPPIDEEYLLPNNFNLFPLVEKFTVRYHSTDMQYWAGVVMRNLCRKDDTRGGIRQCAFYQCGKWEEYTRQFAKCRRCRRTKYCSKECQKCAWAFHRHWCVTASQ</sequence>
<dbReference type="GO" id="GO:0006511">
    <property type="term" value="P:ubiquitin-dependent protein catabolic process"/>
    <property type="evidence" value="ECO:0007669"/>
    <property type="project" value="TreeGrafter"/>
</dbReference>
<feature type="region of interest" description="Disordered" evidence="11">
    <location>
        <begin position="411"/>
        <end position="439"/>
    </location>
</feature>
<keyword evidence="4" id="KW-0963">Cytoplasm</keyword>
<evidence type="ECO:0000256" key="7">
    <source>
        <dbReference type="ARBA" id="ARBA00022833"/>
    </source>
</evidence>
<dbReference type="GO" id="GO:0005737">
    <property type="term" value="C:cytoplasm"/>
    <property type="evidence" value="ECO:0007669"/>
    <property type="project" value="UniProtKB-SubCell"/>
</dbReference>
<dbReference type="GO" id="GO:1990304">
    <property type="term" value="C:MUB1-RAD6-UBR2 ubiquitin ligase complex"/>
    <property type="evidence" value="ECO:0007669"/>
    <property type="project" value="TreeGrafter"/>
</dbReference>
<evidence type="ECO:0000256" key="2">
    <source>
        <dbReference type="ARBA" id="ARBA00010655"/>
    </source>
</evidence>
<dbReference type="GO" id="GO:0008270">
    <property type="term" value="F:zinc ion binding"/>
    <property type="evidence" value="ECO:0007669"/>
    <property type="project" value="UniProtKB-KW"/>
</dbReference>
<dbReference type="InterPro" id="IPR051664">
    <property type="entry name" value="MYND-type_zinc_finger"/>
</dbReference>
<feature type="compositionally biased region" description="Low complexity" evidence="11">
    <location>
        <begin position="204"/>
        <end position="234"/>
    </location>
</feature>
<dbReference type="Pfam" id="PF01753">
    <property type="entry name" value="zf-MYND"/>
    <property type="match status" value="1"/>
</dbReference>
<keyword evidence="5" id="KW-0479">Metal-binding</keyword>
<dbReference type="OrthoDB" id="5594178at2759"/>
<dbReference type="FunFam" id="6.10.140.2220:FF:000003">
    <property type="entry name" value="MYND-type zinc finger protein"/>
    <property type="match status" value="1"/>
</dbReference>
<evidence type="ECO:0000256" key="5">
    <source>
        <dbReference type="ARBA" id="ARBA00022723"/>
    </source>
</evidence>
<keyword evidence="14" id="KW-1185">Reference proteome</keyword>
<evidence type="ECO:0000256" key="10">
    <source>
        <dbReference type="PROSITE-ProRule" id="PRU00134"/>
    </source>
</evidence>
<keyword evidence="7" id="KW-0862">Zinc</keyword>
<evidence type="ECO:0000313" key="13">
    <source>
        <dbReference type="EMBL" id="RCI13494.1"/>
    </source>
</evidence>
<reference evidence="13 14" key="1">
    <citation type="journal article" date="2015" name="BMC Genomics">
        <title>Insights from the genome of Ophiocordyceps polyrhachis-furcata to pathogenicity and host specificity in insect fungi.</title>
        <authorList>
            <person name="Wichadakul D."/>
            <person name="Kobmoo N."/>
            <person name="Ingsriswang S."/>
            <person name="Tangphatsornruang S."/>
            <person name="Chantasingh D."/>
            <person name="Luangsa-ard J.J."/>
            <person name="Eurwilaichitr L."/>
        </authorList>
    </citation>
    <scope>NUCLEOTIDE SEQUENCE [LARGE SCALE GENOMIC DNA]</scope>
    <source>
        <strain evidence="13 14">BCC 54312</strain>
    </source>
</reference>
<dbReference type="GO" id="GO:0007163">
    <property type="term" value="P:establishment or maintenance of cell polarity"/>
    <property type="evidence" value="ECO:0007669"/>
    <property type="project" value="TreeGrafter"/>
</dbReference>
<proteinExistence type="inferred from homology"/>
<feature type="compositionally biased region" description="Polar residues" evidence="11">
    <location>
        <begin position="420"/>
        <end position="439"/>
    </location>
</feature>
<accession>A0A367LGC8</accession>
<comment type="caution">
    <text evidence="13">The sequence shown here is derived from an EMBL/GenBank/DDBJ whole genome shotgun (WGS) entry which is preliminary data.</text>
</comment>
<comment type="similarity">
    <text evidence="2">Belongs to the MUB1/samB family.</text>
</comment>
<feature type="region of interest" description="Disordered" evidence="11">
    <location>
        <begin position="280"/>
        <end position="350"/>
    </location>
</feature>
<protein>
    <recommendedName>
        <fullName evidence="3">MYND-type zinc finger protein samB</fullName>
    </recommendedName>
    <alternativeName>
        <fullName evidence="9">Suppressor of anucleate metulae protein B</fullName>
    </alternativeName>
</protein>